<dbReference type="AlphaFoldDB" id="A0A511NCQ1"/>
<name>A0A511NCQ1_9FLAO</name>
<keyword evidence="3" id="KW-1185">Reference proteome</keyword>
<evidence type="ECO:0000313" key="3">
    <source>
        <dbReference type="Proteomes" id="UP000321245"/>
    </source>
</evidence>
<comment type="caution">
    <text evidence="2">The sequence shown here is derived from an EMBL/GenBank/DDBJ whole genome shotgun (WGS) entry which is preliminary data.</text>
</comment>
<dbReference type="STRING" id="1218108.GCA_000382425_00615"/>
<feature type="transmembrane region" description="Helical" evidence="1">
    <location>
        <begin position="233"/>
        <end position="255"/>
    </location>
</feature>
<feature type="transmembrane region" description="Helical" evidence="1">
    <location>
        <begin position="91"/>
        <end position="112"/>
    </location>
</feature>
<dbReference type="EMBL" id="BJXC01000002">
    <property type="protein sequence ID" value="GEM50593.1"/>
    <property type="molecule type" value="Genomic_DNA"/>
</dbReference>
<gene>
    <name evidence="2" type="ORF">EB1_03830</name>
</gene>
<dbReference type="RefSeq" id="WP_019974126.1">
    <property type="nucleotide sequence ID" value="NZ_BJXC01000002.1"/>
</dbReference>
<feature type="transmembrane region" description="Helical" evidence="1">
    <location>
        <begin position="56"/>
        <end position="79"/>
    </location>
</feature>
<feature type="transmembrane region" description="Helical" evidence="1">
    <location>
        <begin position="148"/>
        <end position="169"/>
    </location>
</feature>
<sequence length="294" mass="33868">MNNLMIKRVMMLPIGAGLIFTMMMNGWELLTATEEIHLAYLNNYNRTMVKDFPAYFTILLYLTAILQLVAAVFLIISLSKREFLENRNASFFKWGLFFSILSVTLYGLMVRLLSNHTAAANLYFYVGLLYFCLWYVEHRESKVNSELFIKIKILPIYFMLFYTMGFPGWQKIMNSVEVMGRYTDLFHDSFLSNLPGGIEPFIYLLGVLELSVAIMLILSLIKREFLLSKSTQFLDLSLLVSVATFIMLSFGLGFIFNYPGATNLVFYAIFTLGLYAYISETRKQITPLCDDINS</sequence>
<keyword evidence="1" id="KW-0812">Transmembrane</keyword>
<dbReference type="OrthoDB" id="1264545at2"/>
<accession>A0A511NCQ1</accession>
<proteinExistence type="predicted"/>
<keyword evidence="1" id="KW-0472">Membrane</keyword>
<dbReference type="Proteomes" id="UP000321245">
    <property type="component" value="Unassembled WGS sequence"/>
</dbReference>
<feature type="transmembrane region" description="Helical" evidence="1">
    <location>
        <begin position="261"/>
        <end position="278"/>
    </location>
</feature>
<evidence type="ECO:0000256" key="1">
    <source>
        <dbReference type="SAM" id="Phobius"/>
    </source>
</evidence>
<dbReference type="GeneID" id="84648879"/>
<evidence type="ECO:0000313" key="2">
    <source>
        <dbReference type="EMBL" id="GEM50593.1"/>
    </source>
</evidence>
<organism evidence="2 3">
    <name type="scientific">Empedobacter brevis NBRC 14943 = ATCC 43319</name>
    <dbReference type="NCBI Taxonomy" id="1218108"/>
    <lineage>
        <taxon>Bacteria</taxon>
        <taxon>Pseudomonadati</taxon>
        <taxon>Bacteroidota</taxon>
        <taxon>Flavobacteriia</taxon>
        <taxon>Flavobacteriales</taxon>
        <taxon>Weeksellaceae</taxon>
        <taxon>Empedobacter</taxon>
    </lineage>
</organism>
<feature type="transmembrane region" description="Helical" evidence="1">
    <location>
        <begin position="118"/>
        <end position="136"/>
    </location>
</feature>
<reference evidence="2 3" key="1">
    <citation type="submission" date="2019-07" db="EMBL/GenBank/DDBJ databases">
        <title>Whole genome shotgun sequence of Empedobacter brevis NBRC 14943.</title>
        <authorList>
            <person name="Hosoyama A."/>
            <person name="Uohara A."/>
            <person name="Ohji S."/>
            <person name="Ichikawa N."/>
        </authorList>
    </citation>
    <scope>NUCLEOTIDE SEQUENCE [LARGE SCALE GENOMIC DNA]</scope>
    <source>
        <strain evidence="2 3">NBRC 14943</strain>
    </source>
</reference>
<keyword evidence="1" id="KW-1133">Transmembrane helix</keyword>
<protein>
    <submittedName>
        <fullName evidence="2">Uncharacterized protein</fullName>
    </submittedName>
</protein>
<feature type="transmembrane region" description="Helical" evidence="1">
    <location>
        <begin position="201"/>
        <end position="221"/>
    </location>
</feature>